<feature type="transmembrane region" description="Helical" evidence="9">
    <location>
        <begin position="638"/>
        <end position="660"/>
    </location>
</feature>
<dbReference type="FunFam" id="1.20.1250.20:FF:000196">
    <property type="entry name" value="MFS toxin efflux pump (AflT)"/>
    <property type="match status" value="1"/>
</dbReference>
<name>A0A0B2WSU3_METAS</name>
<evidence type="ECO:0000256" key="9">
    <source>
        <dbReference type="SAM" id="Phobius"/>
    </source>
</evidence>
<sequence length="675" mass="73086">MASDSMAAAAQRRPKALDLEPLRVKLSRETLQSSLENESQYFVDDRRARTMAPSITSWLSEDGTQIPTRGQTSFSSDLESLEKSFETDLRALGKVITRPRANSTVRQSIRHTVRGSLLFGAVRYEDVIPRVAAREGKESEKLQQRQSRFSENEADGIDAASIREDGMEYATGMKLVLIITALCFGVFLMALDNSIIATAIPRITDEFHSLSDVGWYGSGYMLTGSSFQLLFGKFYTFWSVKWVFLSTIGVFELGSLVCGVAPNSMTLIIGRAVAGMGSAGIFAGALTILAYSVPLGKRPVYSAIIGSMWGISSVAGPLLGGVFTDKLSWRWCFYINLPIGLVTVVVITIFFPDPKRKKLPTTWKQRIWQMDPIGTAAFLPAVVCLLLALHWGGSQYSWDNPRITSLLMLAAVLILVFLYVQWRMQDNATVPPRIMKKQTVWASSLFEFFIGACFLLATYFLPIWFQAVKGATPVKSGIMNIPMLLTVVISSVASGAVVSSWGYYTPFIIGGAVVMPIGYGLMSTLAADSPAGAWIGYQVIAGVGVGIGMQQPLIAVQVVLDMVDVPTGTSIIIFMQSLGGALFVSAGQTVFTNRLEYFVREFAPKADPKAVLAAGATGIRGVFADDVLSGIVTAFNSALANCFWVSAATAATAIVGAVFVEWKSVKGKNVDMAAA</sequence>
<dbReference type="CDD" id="cd17502">
    <property type="entry name" value="MFS_Azr1_MDR_like"/>
    <property type="match status" value="1"/>
</dbReference>
<comment type="similarity">
    <text evidence="2">Belongs to the major facilitator superfamily. TCR/Tet family.</text>
</comment>
<keyword evidence="8" id="KW-0325">Glycoprotein</keyword>
<dbReference type="Gene3D" id="1.20.1720.10">
    <property type="entry name" value="Multidrug resistance protein D"/>
    <property type="match status" value="1"/>
</dbReference>
<comment type="caution">
    <text evidence="11">The sequence shown here is derived from an EMBL/GenBank/DDBJ whole genome shotgun (WGS) entry which is preliminary data.</text>
</comment>
<gene>
    <name evidence="11" type="ORF">MAM_06130</name>
</gene>
<evidence type="ECO:0000256" key="5">
    <source>
        <dbReference type="ARBA" id="ARBA00022692"/>
    </source>
</evidence>
<dbReference type="InterPro" id="IPR036259">
    <property type="entry name" value="MFS_trans_sf"/>
</dbReference>
<dbReference type="InterPro" id="IPR011701">
    <property type="entry name" value="MFS"/>
</dbReference>
<dbReference type="InterPro" id="IPR020846">
    <property type="entry name" value="MFS_dom"/>
</dbReference>
<dbReference type="Proteomes" id="UP000030816">
    <property type="component" value="Unassembled WGS sequence"/>
</dbReference>
<evidence type="ECO:0000256" key="3">
    <source>
        <dbReference type="ARBA" id="ARBA00022448"/>
    </source>
</evidence>
<dbReference type="EMBL" id="AZHE01000018">
    <property type="protein sequence ID" value="KHN96025.1"/>
    <property type="molecule type" value="Genomic_DNA"/>
</dbReference>
<evidence type="ECO:0000256" key="2">
    <source>
        <dbReference type="ARBA" id="ARBA00007520"/>
    </source>
</evidence>
<keyword evidence="12" id="KW-1185">Reference proteome</keyword>
<dbReference type="PROSITE" id="PS50850">
    <property type="entry name" value="MFS"/>
    <property type="match status" value="1"/>
</dbReference>
<feature type="transmembrane region" description="Helical" evidence="9">
    <location>
        <begin position="503"/>
        <end position="522"/>
    </location>
</feature>
<feature type="transmembrane region" description="Helical" evidence="9">
    <location>
        <begin position="571"/>
        <end position="591"/>
    </location>
</feature>
<evidence type="ECO:0000256" key="1">
    <source>
        <dbReference type="ARBA" id="ARBA00004651"/>
    </source>
</evidence>
<evidence type="ECO:0000256" key="7">
    <source>
        <dbReference type="ARBA" id="ARBA00023136"/>
    </source>
</evidence>
<keyword evidence="5 9" id="KW-0812">Transmembrane</keyword>
<keyword evidence="3" id="KW-0813">Transport</keyword>
<feature type="transmembrane region" description="Helical" evidence="9">
    <location>
        <begin position="477"/>
        <end position="498"/>
    </location>
</feature>
<feature type="transmembrane region" description="Helical" evidence="9">
    <location>
        <begin position="175"/>
        <end position="201"/>
    </location>
</feature>
<feature type="transmembrane region" description="Helical" evidence="9">
    <location>
        <begin position="300"/>
        <end position="319"/>
    </location>
</feature>
<evidence type="ECO:0000256" key="6">
    <source>
        <dbReference type="ARBA" id="ARBA00022989"/>
    </source>
</evidence>
<proteinExistence type="inferred from homology"/>
<evidence type="ECO:0000313" key="12">
    <source>
        <dbReference type="Proteomes" id="UP000030816"/>
    </source>
</evidence>
<dbReference type="FunFam" id="1.20.1720.10:FF:000012">
    <property type="entry name" value="MFS toxin efflux pump (AflT)"/>
    <property type="match status" value="1"/>
</dbReference>
<evidence type="ECO:0000259" key="10">
    <source>
        <dbReference type="PROSITE" id="PS50850"/>
    </source>
</evidence>
<dbReference type="GO" id="GO:0005886">
    <property type="term" value="C:plasma membrane"/>
    <property type="evidence" value="ECO:0007669"/>
    <property type="project" value="UniProtKB-SubCell"/>
</dbReference>
<reference evidence="11 12" key="1">
    <citation type="journal article" date="2014" name="Proc. Natl. Acad. Sci. U.S.A.">
        <title>Trajectory and genomic determinants of fungal-pathogen speciation and host adaptation.</title>
        <authorList>
            <person name="Hu X."/>
            <person name="Xiao G."/>
            <person name="Zheng P."/>
            <person name="Shang Y."/>
            <person name="Su Y."/>
            <person name="Zhang X."/>
            <person name="Liu X."/>
            <person name="Zhan S."/>
            <person name="St Leger R.J."/>
            <person name="Wang C."/>
        </authorList>
    </citation>
    <scope>NUCLEOTIDE SEQUENCE [LARGE SCALE GENOMIC DNA]</scope>
    <source>
        <strain evidence="11 12">ARSEF 1941</strain>
    </source>
</reference>
<keyword evidence="7 9" id="KW-0472">Membrane</keyword>
<feature type="transmembrane region" description="Helical" evidence="9">
    <location>
        <begin position="243"/>
        <end position="262"/>
    </location>
</feature>
<protein>
    <submittedName>
        <fullName evidence="11">Major facilitator superfamily domain, general substrate transporter</fullName>
    </submittedName>
</protein>
<dbReference type="PANTHER" id="PTHR23501">
    <property type="entry name" value="MAJOR FACILITATOR SUPERFAMILY"/>
    <property type="match status" value="1"/>
</dbReference>
<dbReference type="AlphaFoldDB" id="A0A0B2WSU3"/>
<keyword evidence="4" id="KW-1003">Cell membrane</keyword>
<evidence type="ECO:0000313" key="11">
    <source>
        <dbReference type="EMBL" id="KHN96025.1"/>
    </source>
</evidence>
<feature type="transmembrane region" description="Helical" evidence="9">
    <location>
        <begin position="440"/>
        <end position="465"/>
    </location>
</feature>
<organism evidence="11 12">
    <name type="scientific">Metarhizium album (strain ARSEF 1941)</name>
    <dbReference type="NCBI Taxonomy" id="1081103"/>
    <lineage>
        <taxon>Eukaryota</taxon>
        <taxon>Fungi</taxon>
        <taxon>Dikarya</taxon>
        <taxon>Ascomycota</taxon>
        <taxon>Pezizomycotina</taxon>
        <taxon>Sordariomycetes</taxon>
        <taxon>Hypocreomycetidae</taxon>
        <taxon>Hypocreales</taxon>
        <taxon>Clavicipitaceae</taxon>
        <taxon>Metarhizium</taxon>
    </lineage>
</organism>
<dbReference type="GO" id="GO:0022857">
    <property type="term" value="F:transmembrane transporter activity"/>
    <property type="evidence" value="ECO:0007669"/>
    <property type="project" value="InterPro"/>
</dbReference>
<feature type="transmembrane region" description="Helical" evidence="9">
    <location>
        <begin position="268"/>
        <end position="293"/>
    </location>
</feature>
<dbReference type="HOGENOM" id="CLU_000960_22_1_1"/>
<dbReference type="OrthoDB" id="10021397at2759"/>
<dbReference type="Pfam" id="PF07690">
    <property type="entry name" value="MFS_1"/>
    <property type="match status" value="1"/>
</dbReference>
<dbReference type="RefSeq" id="XP_040677091.1">
    <property type="nucleotide sequence ID" value="XM_040824928.1"/>
</dbReference>
<comment type="subcellular location">
    <subcellularLocation>
        <location evidence="1">Cell membrane</location>
        <topology evidence="1">Multi-pass membrane protein</topology>
    </subcellularLocation>
</comment>
<feature type="transmembrane region" description="Helical" evidence="9">
    <location>
        <begin position="372"/>
        <end position="391"/>
    </location>
</feature>
<feature type="transmembrane region" description="Helical" evidence="9">
    <location>
        <begin position="403"/>
        <end position="420"/>
    </location>
</feature>
<dbReference type="PANTHER" id="PTHR23501:SF199">
    <property type="entry name" value="MFS EFFLUX TRANSPORTER INPD-RELATED"/>
    <property type="match status" value="1"/>
</dbReference>
<dbReference type="SUPFAM" id="SSF103473">
    <property type="entry name" value="MFS general substrate transporter"/>
    <property type="match status" value="1"/>
</dbReference>
<keyword evidence="6 9" id="KW-1133">Transmembrane helix</keyword>
<dbReference type="FunFam" id="1.20.1250.20:FF:000489">
    <property type="entry name" value="MFS general substrate transporter"/>
    <property type="match status" value="1"/>
</dbReference>
<feature type="transmembrane region" description="Helical" evidence="9">
    <location>
        <begin position="534"/>
        <end position="559"/>
    </location>
</feature>
<evidence type="ECO:0000256" key="8">
    <source>
        <dbReference type="ARBA" id="ARBA00023180"/>
    </source>
</evidence>
<dbReference type="PRINTS" id="PR01036">
    <property type="entry name" value="TCRTETB"/>
</dbReference>
<dbReference type="GeneID" id="63740585"/>
<dbReference type="Gene3D" id="1.20.1250.20">
    <property type="entry name" value="MFS general substrate transporter like domains"/>
    <property type="match status" value="1"/>
</dbReference>
<evidence type="ECO:0000256" key="4">
    <source>
        <dbReference type="ARBA" id="ARBA00022475"/>
    </source>
</evidence>
<feature type="domain" description="Major facilitator superfamily (MFS) profile" evidence="10">
    <location>
        <begin position="178"/>
        <end position="665"/>
    </location>
</feature>
<accession>A0A0B2WSU3</accession>
<feature type="transmembrane region" description="Helical" evidence="9">
    <location>
        <begin position="331"/>
        <end position="351"/>
    </location>
</feature>